<dbReference type="Gene3D" id="3.40.30.10">
    <property type="entry name" value="Glutaredoxin"/>
    <property type="match status" value="1"/>
</dbReference>
<organism evidence="2">
    <name type="scientific">Mesotoga infera</name>
    <dbReference type="NCBI Taxonomy" id="1236046"/>
    <lineage>
        <taxon>Bacteria</taxon>
        <taxon>Thermotogati</taxon>
        <taxon>Thermotogota</taxon>
        <taxon>Thermotogae</taxon>
        <taxon>Kosmotogales</taxon>
        <taxon>Kosmotogaceae</taxon>
        <taxon>Mesotoga</taxon>
    </lineage>
</organism>
<evidence type="ECO:0000259" key="1">
    <source>
        <dbReference type="Pfam" id="PF13098"/>
    </source>
</evidence>
<dbReference type="Proteomes" id="UP000886198">
    <property type="component" value="Unassembled WGS sequence"/>
</dbReference>
<dbReference type="Pfam" id="PF13098">
    <property type="entry name" value="Thioredoxin_2"/>
    <property type="match status" value="1"/>
</dbReference>
<dbReference type="SUPFAM" id="SSF52833">
    <property type="entry name" value="Thioredoxin-like"/>
    <property type="match status" value="1"/>
</dbReference>
<name>A0A7C1D094_9BACT</name>
<dbReference type="InterPro" id="IPR012336">
    <property type="entry name" value="Thioredoxin-like_fold"/>
</dbReference>
<comment type="caution">
    <text evidence="2">The sequence shown here is derived from an EMBL/GenBank/DDBJ whole genome shotgun (WGS) entry which is preliminary data.</text>
</comment>
<dbReference type="AlphaFoldDB" id="A0A7C1D094"/>
<reference evidence="2" key="1">
    <citation type="journal article" date="2020" name="mSystems">
        <title>Genome- and Community-Level Interaction Insights into Carbon Utilization and Element Cycling Functions of Hydrothermarchaeota in Hydrothermal Sediment.</title>
        <authorList>
            <person name="Zhou Z."/>
            <person name="Liu Y."/>
            <person name="Xu W."/>
            <person name="Pan J."/>
            <person name="Luo Z.H."/>
            <person name="Li M."/>
        </authorList>
    </citation>
    <scope>NUCLEOTIDE SEQUENCE [LARGE SCALE GENOMIC DNA]</scope>
    <source>
        <strain evidence="2">SpSt-1179</strain>
    </source>
</reference>
<accession>A0A7C1D094</accession>
<proteinExistence type="predicted"/>
<sequence length="224" mass="25540">MKKIIFVLILVLPAMVFSYAGMLDDFDTAIKLAQIEDKEAIVMFSDTSCVYCVKFVKETLSDGTVEDLLRAGFVFSQIYKSNPGTASYMVGEEMKEMTYNDLYAYFQIRGTPTLWFFTTEGALLTNLPGFVPANDFVPILRFIGEKAYESTTFDVFRSKSSDYMGNAKIVRVNEEEYNYVLENDPIALEYEGQDVDIYTVWLTKDESTAEELLEEGVFRVILLN</sequence>
<dbReference type="InterPro" id="IPR036249">
    <property type="entry name" value="Thioredoxin-like_sf"/>
</dbReference>
<gene>
    <name evidence="2" type="ORF">ENN47_11795</name>
</gene>
<dbReference type="EMBL" id="DSBT01000359">
    <property type="protein sequence ID" value="HDP78833.1"/>
    <property type="molecule type" value="Genomic_DNA"/>
</dbReference>
<protein>
    <submittedName>
        <fullName evidence="2">Thioredoxin</fullName>
    </submittedName>
</protein>
<evidence type="ECO:0000313" key="2">
    <source>
        <dbReference type="EMBL" id="HDP78833.1"/>
    </source>
</evidence>
<feature type="domain" description="Thioredoxin-like fold" evidence="1">
    <location>
        <begin position="36"/>
        <end position="140"/>
    </location>
</feature>